<evidence type="ECO:0000313" key="3">
    <source>
        <dbReference type="Proteomes" id="UP001432027"/>
    </source>
</evidence>
<comment type="caution">
    <text evidence="2">The sequence shown here is derived from an EMBL/GenBank/DDBJ whole genome shotgun (WGS) entry which is preliminary data.</text>
</comment>
<feature type="region of interest" description="Disordered" evidence="1">
    <location>
        <begin position="18"/>
        <end position="53"/>
    </location>
</feature>
<protein>
    <submittedName>
        <fullName evidence="2">Uncharacterized protein</fullName>
    </submittedName>
</protein>
<keyword evidence="3" id="KW-1185">Reference proteome</keyword>
<evidence type="ECO:0000256" key="1">
    <source>
        <dbReference type="SAM" id="MobiDB-lite"/>
    </source>
</evidence>
<sequence>MSYAVYPIIVPSRAAKSPTVSSQYSSSDSALRQLSSDNCSSRSEENQHPSLNATQVENGQVNFDFKHESIPYVPVWQQCGLYPPKRIATYRKPIDLVDDILNKSN</sequence>
<name>A0AAV5T7B1_9BILA</name>
<evidence type="ECO:0000313" key="2">
    <source>
        <dbReference type="EMBL" id="GMS89564.1"/>
    </source>
</evidence>
<feature type="compositionally biased region" description="Low complexity" evidence="1">
    <location>
        <begin position="25"/>
        <end position="37"/>
    </location>
</feature>
<proteinExistence type="predicted"/>
<dbReference type="Proteomes" id="UP001432027">
    <property type="component" value="Unassembled WGS sequence"/>
</dbReference>
<dbReference type="AlphaFoldDB" id="A0AAV5T7B1"/>
<dbReference type="EMBL" id="BTSX01000003">
    <property type="protein sequence ID" value="GMS89564.1"/>
    <property type="molecule type" value="Genomic_DNA"/>
</dbReference>
<gene>
    <name evidence="2" type="ORF">PENTCL1PPCAC_11739</name>
</gene>
<reference evidence="2" key="1">
    <citation type="submission" date="2023-10" db="EMBL/GenBank/DDBJ databases">
        <title>Genome assembly of Pristionchus species.</title>
        <authorList>
            <person name="Yoshida K."/>
            <person name="Sommer R.J."/>
        </authorList>
    </citation>
    <scope>NUCLEOTIDE SEQUENCE</scope>
    <source>
        <strain evidence="2">RS0144</strain>
    </source>
</reference>
<organism evidence="2 3">
    <name type="scientific">Pristionchus entomophagus</name>
    <dbReference type="NCBI Taxonomy" id="358040"/>
    <lineage>
        <taxon>Eukaryota</taxon>
        <taxon>Metazoa</taxon>
        <taxon>Ecdysozoa</taxon>
        <taxon>Nematoda</taxon>
        <taxon>Chromadorea</taxon>
        <taxon>Rhabditida</taxon>
        <taxon>Rhabditina</taxon>
        <taxon>Diplogasteromorpha</taxon>
        <taxon>Diplogasteroidea</taxon>
        <taxon>Neodiplogasteridae</taxon>
        <taxon>Pristionchus</taxon>
    </lineage>
</organism>
<accession>A0AAV5T7B1</accession>